<feature type="domain" description="O-antigen ligase-related" evidence="6">
    <location>
        <begin position="247"/>
        <end position="393"/>
    </location>
</feature>
<dbReference type="PANTHER" id="PTHR37422:SF13">
    <property type="entry name" value="LIPOPOLYSACCHARIDE BIOSYNTHESIS PROTEIN PA4999-RELATED"/>
    <property type="match status" value="1"/>
</dbReference>
<keyword evidence="8" id="KW-1185">Reference proteome</keyword>
<dbReference type="AlphaFoldDB" id="A0A5R9INR9"/>
<feature type="transmembrane region" description="Helical" evidence="5">
    <location>
        <begin position="199"/>
        <end position="219"/>
    </location>
</feature>
<keyword evidence="4 5" id="KW-0472">Membrane</keyword>
<evidence type="ECO:0000313" key="8">
    <source>
        <dbReference type="Proteomes" id="UP000307790"/>
    </source>
</evidence>
<feature type="transmembrane region" description="Helical" evidence="5">
    <location>
        <begin position="294"/>
        <end position="314"/>
    </location>
</feature>
<feature type="transmembrane region" description="Helical" evidence="5">
    <location>
        <begin position="240"/>
        <end position="259"/>
    </location>
</feature>
<dbReference type="GO" id="GO:0016874">
    <property type="term" value="F:ligase activity"/>
    <property type="evidence" value="ECO:0007669"/>
    <property type="project" value="UniProtKB-KW"/>
</dbReference>
<evidence type="ECO:0000256" key="4">
    <source>
        <dbReference type="ARBA" id="ARBA00023136"/>
    </source>
</evidence>
<feature type="transmembrane region" description="Helical" evidence="5">
    <location>
        <begin position="446"/>
        <end position="463"/>
    </location>
</feature>
<evidence type="ECO:0000259" key="6">
    <source>
        <dbReference type="Pfam" id="PF04932"/>
    </source>
</evidence>
<evidence type="ECO:0000313" key="7">
    <source>
        <dbReference type="EMBL" id="TLU64876.1"/>
    </source>
</evidence>
<protein>
    <submittedName>
        <fullName evidence="7">O-antigen ligase family protein</fullName>
    </submittedName>
</protein>
<feature type="transmembrane region" description="Helical" evidence="5">
    <location>
        <begin position="123"/>
        <end position="144"/>
    </location>
</feature>
<comment type="subcellular location">
    <subcellularLocation>
        <location evidence="1">Membrane</location>
        <topology evidence="1">Multi-pass membrane protein</topology>
    </subcellularLocation>
</comment>
<dbReference type="Proteomes" id="UP000307790">
    <property type="component" value="Unassembled WGS sequence"/>
</dbReference>
<evidence type="ECO:0000256" key="2">
    <source>
        <dbReference type="ARBA" id="ARBA00022692"/>
    </source>
</evidence>
<feature type="transmembrane region" description="Helical" evidence="5">
    <location>
        <begin position="30"/>
        <end position="52"/>
    </location>
</feature>
<gene>
    <name evidence="7" type="ORF">FE810_10495</name>
</gene>
<dbReference type="OrthoDB" id="9783389at2"/>
<sequence>MKVNSQALQFNLFLVLVFWLPIPLGSNRPWAWAVLELGAFCLLSVSLLSFSWPKIKERLRPYQGYVYIVAAFTLWQGLQSVPLPTFLISWISPNNVLLQQQIHSGQWLNSHWLPLSLDPVQTLVMFVKSCAYLAMACLVFIHVTNLRKLKLLVMVIIATGLFQATYGTLALLNSDDRSWMLTLQNSSNATGSFIYRNHFANFLILCASLAVGWLLSYLLQQRARSNVPFIKTFLSSYISGKFTLRLSLVCMVIAIVLSHSRMGNTAFFMALTLTLGLSAIVFGKTSRSSRRYVLVLLFSVLTIDALILGSWFGIDKVKQRIENTSLEKETRDNVAIDSMVLIKEFAMTGVGAGGFYVAYPRVKKQDVKGFYDHAHNDYLQFVIEYGLPMSILLMALIVVSIWHAYQAMLLRNSHFIRGLSGGCIMAVIGMMLHISVDFNLQSPANSAYFVIILALCWVCRFGLPSTKVAVPDTPKKTSLSV</sequence>
<feature type="transmembrane region" description="Helical" evidence="5">
    <location>
        <begin position="151"/>
        <end position="172"/>
    </location>
</feature>
<proteinExistence type="predicted"/>
<comment type="caution">
    <text evidence="7">The sequence shown here is derived from an EMBL/GenBank/DDBJ whole genome shotgun (WGS) entry which is preliminary data.</text>
</comment>
<keyword evidence="7" id="KW-0436">Ligase</keyword>
<keyword evidence="3 5" id="KW-1133">Transmembrane helix</keyword>
<feature type="transmembrane region" description="Helical" evidence="5">
    <location>
        <begin position="7"/>
        <end position="24"/>
    </location>
</feature>
<keyword evidence="2 5" id="KW-0812">Transmembrane</keyword>
<dbReference type="Pfam" id="PF04932">
    <property type="entry name" value="Wzy_C"/>
    <property type="match status" value="1"/>
</dbReference>
<evidence type="ECO:0000256" key="3">
    <source>
        <dbReference type="ARBA" id="ARBA00022989"/>
    </source>
</evidence>
<feature type="transmembrane region" description="Helical" evidence="5">
    <location>
        <begin position="385"/>
        <end position="403"/>
    </location>
</feature>
<dbReference type="EMBL" id="VCBC01000009">
    <property type="protein sequence ID" value="TLU64876.1"/>
    <property type="molecule type" value="Genomic_DNA"/>
</dbReference>
<accession>A0A5R9INR9</accession>
<dbReference type="InterPro" id="IPR051533">
    <property type="entry name" value="WaaL-like"/>
</dbReference>
<evidence type="ECO:0000256" key="5">
    <source>
        <dbReference type="SAM" id="Phobius"/>
    </source>
</evidence>
<dbReference type="PANTHER" id="PTHR37422">
    <property type="entry name" value="TEICHURONIC ACID BIOSYNTHESIS PROTEIN TUAE"/>
    <property type="match status" value="1"/>
</dbReference>
<dbReference type="InterPro" id="IPR007016">
    <property type="entry name" value="O-antigen_ligase-rel_domated"/>
</dbReference>
<organism evidence="7 8">
    <name type="scientific">Thalassotalea litorea</name>
    <dbReference type="NCBI Taxonomy" id="2020715"/>
    <lineage>
        <taxon>Bacteria</taxon>
        <taxon>Pseudomonadati</taxon>
        <taxon>Pseudomonadota</taxon>
        <taxon>Gammaproteobacteria</taxon>
        <taxon>Alteromonadales</taxon>
        <taxon>Colwelliaceae</taxon>
        <taxon>Thalassotalea</taxon>
    </lineage>
</organism>
<name>A0A5R9INR9_9GAMM</name>
<feature type="transmembrane region" description="Helical" evidence="5">
    <location>
        <begin position="415"/>
        <end position="434"/>
    </location>
</feature>
<dbReference type="GO" id="GO:0016020">
    <property type="term" value="C:membrane"/>
    <property type="evidence" value="ECO:0007669"/>
    <property type="project" value="UniProtKB-SubCell"/>
</dbReference>
<feature type="transmembrane region" description="Helical" evidence="5">
    <location>
        <begin position="64"/>
        <end position="91"/>
    </location>
</feature>
<feature type="transmembrane region" description="Helical" evidence="5">
    <location>
        <begin position="265"/>
        <end position="282"/>
    </location>
</feature>
<dbReference type="RefSeq" id="WP_138320012.1">
    <property type="nucleotide sequence ID" value="NZ_VCBC01000009.1"/>
</dbReference>
<reference evidence="7 8" key="1">
    <citation type="submission" date="2019-05" db="EMBL/GenBank/DDBJ databases">
        <title>Genome sequences of Thalassotalea litorea 1K03283.</title>
        <authorList>
            <person name="Zhang D."/>
        </authorList>
    </citation>
    <scope>NUCLEOTIDE SEQUENCE [LARGE SCALE GENOMIC DNA]</scope>
    <source>
        <strain evidence="7 8">MCCC 1K03283</strain>
    </source>
</reference>
<evidence type="ECO:0000256" key="1">
    <source>
        <dbReference type="ARBA" id="ARBA00004141"/>
    </source>
</evidence>